<name>A0AA88L200_ARTSF</name>
<dbReference type="InterPro" id="IPR005052">
    <property type="entry name" value="Lectin_leg"/>
</dbReference>
<dbReference type="GO" id="GO:0016020">
    <property type="term" value="C:membrane"/>
    <property type="evidence" value="ECO:0007669"/>
    <property type="project" value="InterPro"/>
</dbReference>
<gene>
    <name evidence="3" type="ORF">QYM36_013396</name>
</gene>
<dbReference type="Proteomes" id="UP001187531">
    <property type="component" value="Unassembled WGS sequence"/>
</dbReference>
<accession>A0AA88L200</accession>
<comment type="caution">
    <text evidence="3">The sequence shown here is derived from an EMBL/GenBank/DDBJ whole genome shotgun (WGS) entry which is preliminary data.</text>
</comment>
<evidence type="ECO:0000256" key="1">
    <source>
        <dbReference type="SAM" id="Phobius"/>
    </source>
</evidence>
<sequence>MQITPEAVTNKVKALARHTMGTGDYLGAIIFAILAIGVDTYKDWKAAVRFWIHEKNSIHHSDGIAIQDTTDPAQERDILGAGDYLGTIAFTGLAIGVDIFYNAGTFCDRFHYMMAMLDIGSVEYSISKDG</sequence>
<evidence type="ECO:0000313" key="4">
    <source>
        <dbReference type="Proteomes" id="UP001187531"/>
    </source>
</evidence>
<protein>
    <recommendedName>
        <fullName evidence="2">L-type lectin-like domain-containing protein</fullName>
    </recommendedName>
</protein>
<keyword evidence="1" id="KW-1133">Transmembrane helix</keyword>
<dbReference type="InterPro" id="IPR013320">
    <property type="entry name" value="ConA-like_dom_sf"/>
</dbReference>
<feature type="transmembrane region" description="Helical" evidence="1">
    <location>
        <begin position="25"/>
        <end position="41"/>
    </location>
</feature>
<evidence type="ECO:0000259" key="2">
    <source>
        <dbReference type="Pfam" id="PF03388"/>
    </source>
</evidence>
<evidence type="ECO:0000313" key="3">
    <source>
        <dbReference type="EMBL" id="KAK2709706.1"/>
    </source>
</evidence>
<proteinExistence type="predicted"/>
<dbReference type="Pfam" id="PF03388">
    <property type="entry name" value="Lectin_leg-like"/>
    <property type="match status" value="1"/>
</dbReference>
<dbReference type="EMBL" id="JAVRJZ010000017">
    <property type="protein sequence ID" value="KAK2709706.1"/>
    <property type="molecule type" value="Genomic_DNA"/>
</dbReference>
<dbReference type="AlphaFoldDB" id="A0AA88L200"/>
<dbReference type="Gene3D" id="2.60.120.200">
    <property type="match status" value="1"/>
</dbReference>
<keyword evidence="1" id="KW-0472">Membrane</keyword>
<dbReference type="SUPFAM" id="SSF49899">
    <property type="entry name" value="Concanavalin A-like lectins/glucanases"/>
    <property type="match status" value="1"/>
</dbReference>
<organism evidence="3 4">
    <name type="scientific">Artemia franciscana</name>
    <name type="common">Brine shrimp</name>
    <name type="synonym">Artemia sanfranciscana</name>
    <dbReference type="NCBI Taxonomy" id="6661"/>
    <lineage>
        <taxon>Eukaryota</taxon>
        <taxon>Metazoa</taxon>
        <taxon>Ecdysozoa</taxon>
        <taxon>Arthropoda</taxon>
        <taxon>Crustacea</taxon>
        <taxon>Branchiopoda</taxon>
        <taxon>Anostraca</taxon>
        <taxon>Artemiidae</taxon>
        <taxon>Artemia</taxon>
    </lineage>
</organism>
<keyword evidence="4" id="KW-1185">Reference proteome</keyword>
<keyword evidence="1" id="KW-0812">Transmembrane</keyword>
<feature type="domain" description="L-type lectin-like" evidence="2">
    <location>
        <begin position="41"/>
        <end position="130"/>
    </location>
</feature>
<reference evidence="3" key="1">
    <citation type="submission" date="2023-07" db="EMBL/GenBank/DDBJ databases">
        <title>Chromosome-level genome assembly of Artemia franciscana.</title>
        <authorList>
            <person name="Jo E."/>
        </authorList>
    </citation>
    <scope>NUCLEOTIDE SEQUENCE</scope>
    <source>
        <tissue evidence="3">Whole body</tissue>
    </source>
</reference>